<protein>
    <recommendedName>
        <fullName evidence="2">Urease accessory protein UreD</fullName>
    </recommendedName>
</protein>
<comment type="subcellular location">
    <subcellularLocation>
        <location evidence="2">Cytoplasm</location>
    </subcellularLocation>
</comment>
<keyword evidence="2" id="KW-0996">Nickel insertion</keyword>
<organism evidence="4 5">
    <name type="scientific">Pararhodobacter oceanensis</name>
    <dbReference type="NCBI Taxonomy" id="2172121"/>
    <lineage>
        <taxon>Bacteria</taxon>
        <taxon>Pseudomonadati</taxon>
        <taxon>Pseudomonadota</taxon>
        <taxon>Alphaproteobacteria</taxon>
        <taxon>Rhodobacterales</taxon>
        <taxon>Paracoccaceae</taxon>
        <taxon>Pararhodobacter</taxon>
    </lineage>
</organism>
<proteinExistence type="inferred from homology"/>
<comment type="subunit">
    <text evidence="2">UreD, UreF and UreG form a complex that acts as a GTP-hydrolysis-dependent molecular chaperone, activating the urease apoprotein by helping to assemble the nickel containing metallocenter of UreC. The UreE protein probably delivers the nickel.</text>
</comment>
<dbReference type="Pfam" id="PF01774">
    <property type="entry name" value="UreD"/>
    <property type="match status" value="1"/>
</dbReference>
<keyword evidence="2" id="KW-0963">Cytoplasm</keyword>
<evidence type="ECO:0000313" key="5">
    <source>
        <dbReference type="Proteomes" id="UP000245911"/>
    </source>
</evidence>
<dbReference type="OrthoDB" id="9798842at2"/>
<name>A0A2T8HU08_9RHOB</name>
<dbReference type="AlphaFoldDB" id="A0A2T8HU08"/>
<dbReference type="EMBL" id="QDKM01000003">
    <property type="protein sequence ID" value="PVH28940.1"/>
    <property type="molecule type" value="Genomic_DNA"/>
</dbReference>
<gene>
    <name evidence="2" type="primary">ureD</name>
    <name evidence="4" type="ORF">DDE20_07830</name>
</gene>
<evidence type="ECO:0000256" key="1">
    <source>
        <dbReference type="ARBA" id="ARBA00023186"/>
    </source>
</evidence>
<dbReference type="GO" id="GO:0016151">
    <property type="term" value="F:nickel cation binding"/>
    <property type="evidence" value="ECO:0007669"/>
    <property type="project" value="UniProtKB-UniRule"/>
</dbReference>
<comment type="similarity">
    <text evidence="2">Belongs to the UreD family.</text>
</comment>
<evidence type="ECO:0000256" key="2">
    <source>
        <dbReference type="HAMAP-Rule" id="MF_01384"/>
    </source>
</evidence>
<sequence>MPTPPICPRPARRWPISPPNTTGGRMRDSLLPDPSPRGLARAIGAMFAHASVSSELAANGHSSQIGNLRSDGPLVLRKSNPKGPEPLTHRDPGVARVMLAAGTAGPLGGDGYRFDVHVGAGSTMVLTEASALLLLPGISGARSRFAINITVEAGATLVWWAEPIIAAQHCNHHHEVRISLAPSARMILREEMILGRHGETPGDFTSRLRITRDGAPLYDQQLEFGPKAAGFDGAAVLGAARATGSVIAVDPAWQDAPPQAQPYHPQAVLTPLAGPGVAIAAVAPDSLELRNLLTQGLQYLGPPWAI</sequence>
<dbReference type="InterPro" id="IPR002669">
    <property type="entry name" value="UreD"/>
</dbReference>
<comment type="function">
    <text evidence="2">Required for maturation of urease via the functional incorporation of the urease nickel metallocenter.</text>
</comment>
<accession>A0A2T8HU08</accession>
<dbReference type="GO" id="GO:0005737">
    <property type="term" value="C:cytoplasm"/>
    <property type="evidence" value="ECO:0007669"/>
    <property type="project" value="UniProtKB-SubCell"/>
</dbReference>
<comment type="caution">
    <text evidence="4">The sequence shown here is derived from an EMBL/GenBank/DDBJ whole genome shotgun (WGS) entry which is preliminary data.</text>
</comment>
<feature type="region of interest" description="Disordered" evidence="3">
    <location>
        <begin position="1"/>
        <end position="33"/>
    </location>
</feature>
<evidence type="ECO:0000313" key="4">
    <source>
        <dbReference type="EMBL" id="PVH28940.1"/>
    </source>
</evidence>
<evidence type="ECO:0000256" key="3">
    <source>
        <dbReference type="SAM" id="MobiDB-lite"/>
    </source>
</evidence>
<keyword evidence="1 2" id="KW-0143">Chaperone</keyword>
<reference evidence="4 5" key="1">
    <citation type="submission" date="2018-04" db="EMBL/GenBank/DDBJ databases">
        <title>Pararhodobacter oceanense sp. nov., isolated from marine intertidal sediment.</title>
        <authorList>
            <person name="Wang X.-L."/>
            <person name="Du Z.-J."/>
        </authorList>
    </citation>
    <scope>NUCLEOTIDE SEQUENCE [LARGE SCALE GENOMIC DNA]</scope>
    <source>
        <strain evidence="4 5">AM505</strain>
    </source>
</reference>
<dbReference type="HAMAP" id="MF_01384">
    <property type="entry name" value="UreD"/>
    <property type="match status" value="1"/>
</dbReference>
<keyword evidence="5" id="KW-1185">Reference proteome</keyword>
<dbReference type="Proteomes" id="UP000245911">
    <property type="component" value="Unassembled WGS sequence"/>
</dbReference>